<protein>
    <submittedName>
        <fullName evidence="1">Uncharacterized protein</fullName>
    </submittedName>
</protein>
<organism evidence="1 2">
    <name type="scientific">Bogoriella caseilytica</name>
    <dbReference type="NCBI Taxonomy" id="56055"/>
    <lineage>
        <taxon>Bacteria</taxon>
        <taxon>Bacillati</taxon>
        <taxon>Actinomycetota</taxon>
        <taxon>Actinomycetes</taxon>
        <taxon>Micrococcales</taxon>
        <taxon>Bogoriellaceae</taxon>
        <taxon>Bogoriella</taxon>
    </lineage>
</organism>
<reference evidence="1 2" key="1">
    <citation type="submission" date="2018-11" db="EMBL/GenBank/DDBJ databases">
        <title>Sequencing the genomes of 1000 actinobacteria strains.</title>
        <authorList>
            <person name="Klenk H.-P."/>
        </authorList>
    </citation>
    <scope>NUCLEOTIDE SEQUENCE [LARGE SCALE GENOMIC DNA]</scope>
    <source>
        <strain evidence="1 2">DSM 11294</strain>
    </source>
</reference>
<name>A0A3N2BFW7_9MICO</name>
<gene>
    <name evidence="1" type="ORF">EDD31_2513</name>
</gene>
<keyword evidence="2" id="KW-1185">Reference proteome</keyword>
<evidence type="ECO:0000313" key="2">
    <source>
        <dbReference type="Proteomes" id="UP000280668"/>
    </source>
</evidence>
<dbReference type="RefSeq" id="WP_123304444.1">
    <property type="nucleotide sequence ID" value="NZ_RKHK01000001.1"/>
</dbReference>
<sequence>MILRRGARLPEHLREHLSDRSHALAELQHGSWSAVTARALVILTTVEGGEVEVSSAAWHELEHGSWDGEEGVLTLTWIDRARPQLVLTPAHERVEAFTAAVRERIQSSVVHTEHGTTPSGASIRAYIRRDDRGELLSQVTATGRLGTDPSEAEVVDEVERRAREAVGLPT</sequence>
<dbReference type="OrthoDB" id="3260805at2"/>
<proteinExistence type="predicted"/>
<dbReference type="AlphaFoldDB" id="A0A3N2BFW7"/>
<evidence type="ECO:0000313" key="1">
    <source>
        <dbReference type="EMBL" id="ROR74115.1"/>
    </source>
</evidence>
<comment type="caution">
    <text evidence="1">The sequence shown here is derived from an EMBL/GenBank/DDBJ whole genome shotgun (WGS) entry which is preliminary data.</text>
</comment>
<dbReference type="EMBL" id="RKHK01000001">
    <property type="protein sequence ID" value="ROR74115.1"/>
    <property type="molecule type" value="Genomic_DNA"/>
</dbReference>
<accession>A0A3N2BFW7</accession>
<dbReference type="Proteomes" id="UP000280668">
    <property type="component" value="Unassembled WGS sequence"/>
</dbReference>